<evidence type="ECO:0000256" key="7">
    <source>
        <dbReference type="ARBA" id="ARBA00022927"/>
    </source>
</evidence>
<organism evidence="12 13">
    <name type="scientific">Candidatus Desulfatibia vada</name>
    <dbReference type="NCBI Taxonomy" id="2841696"/>
    <lineage>
        <taxon>Bacteria</taxon>
        <taxon>Pseudomonadati</taxon>
        <taxon>Thermodesulfobacteriota</taxon>
        <taxon>Desulfobacteria</taxon>
        <taxon>Desulfobacterales</taxon>
        <taxon>Desulfobacterales incertae sedis</taxon>
        <taxon>Candidatus Desulfatibia</taxon>
    </lineage>
</organism>
<evidence type="ECO:0000256" key="5">
    <source>
        <dbReference type="ARBA" id="ARBA00022519"/>
    </source>
</evidence>
<evidence type="ECO:0000256" key="10">
    <source>
        <dbReference type="RuleBase" id="RU003879"/>
    </source>
</evidence>
<evidence type="ECO:0000256" key="11">
    <source>
        <dbReference type="SAM" id="Phobius"/>
    </source>
</evidence>
<dbReference type="GO" id="GO:0022857">
    <property type="term" value="F:transmembrane transporter activity"/>
    <property type="evidence" value="ECO:0007669"/>
    <property type="project" value="InterPro"/>
</dbReference>
<keyword evidence="4" id="KW-1003">Cell membrane</keyword>
<name>A0A8J6P033_9BACT</name>
<evidence type="ECO:0000256" key="6">
    <source>
        <dbReference type="ARBA" id="ARBA00022692"/>
    </source>
</evidence>
<keyword evidence="7 10" id="KW-0653">Protein transport</keyword>
<sequence>MAFESSSDRLMSDINVTPFVDVMLVLLIIFMVTAPMMMQGVDVALPETKSEQLIPQKEHLIITINKQNQVYINDYQVEFDFLKEKLRKIFESREDREVFLRADKDIAYGVVVRVMSEIKGAGVEKLGMITEPLGHEDKGEK</sequence>
<reference evidence="12 13" key="1">
    <citation type="submission" date="2020-08" db="EMBL/GenBank/DDBJ databases">
        <title>Bridging the membrane lipid divide: bacteria of the FCB group superphylum have the potential to synthesize archaeal ether lipids.</title>
        <authorList>
            <person name="Villanueva L."/>
            <person name="Von Meijenfeldt F.A.B."/>
            <person name="Westbye A.B."/>
            <person name="Yadav S."/>
            <person name="Hopmans E.C."/>
            <person name="Dutilh B.E."/>
            <person name="Sinninghe Damste J.S."/>
        </authorList>
    </citation>
    <scope>NUCLEOTIDE SEQUENCE [LARGE SCALE GENOMIC DNA]</scope>
    <source>
        <strain evidence="12">NIOZ-UU17</strain>
    </source>
</reference>
<keyword evidence="5" id="KW-0997">Cell inner membrane</keyword>
<keyword evidence="9 11" id="KW-0472">Membrane</keyword>
<evidence type="ECO:0000256" key="9">
    <source>
        <dbReference type="ARBA" id="ARBA00023136"/>
    </source>
</evidence>
<accession>A0A8J6P033</accession>
<evidence type="ECO:0000256" key="1">
    <source>
        <dbReference type="ARBA" id="ARBA00004249"/>
    </source>
</evidence>
<dbReference type="NCBIfam" id="TIGR02801">
    <property type="entry name" value="tolR"/>
    <property type="match status" value="1"/>
</dbReference>
<evidence type="ECO:0000256" key="2">
    <source>
        <dbReference type="ARBA" id="ARBA00005811"/>
    </source>
</evidence>
<gene>
    <name evidence="12" type="primary">tolR</name>
    <name evidence="12" type="ORF">H8D96_12830</name>
</gene>
<dbReference type="PANTHER" id="PTHR30558">
    <property type="entry name" value="EXBD MEMBRANE COMPONENT OF PMF-DRIVEN MACROMOLECULE IMPORT SYSTEM"/>
    <property type="match status" value="1"/>
</dbReference>
<dbReference type="InterPro" id="IPR003400">
    <property type="entry name" value="ExbD"/>
</dbReference>
<evidence type="ECO:0000256" key="4">
    <source>
        <dbReference type="ARBA" id="ARBA00022475"/>
    </source>
</evidence>
<dbReference type="Gene3D" id="3.30.420.270">
    <property type="match status" value="1"/>
</dbReference>
<dbReference type="AlphaFoldDB" id="A0A8J6P033"/>
<evidence type="ECO:0000313" key="12">
    <source>
        <dbReference type="EMBL" id="MBC8432790.1"/>
    </source>
</evidence>
<keyword evidence="8 11" id="KW-1133">Transmembrane helix</keyword>
<dbReference type="GO" id="GO:0005886">
    <property type="term" value="C:plasma membrane"/>
    <property type="evidence" value="ECO:0007669"/>
    <property type="project" value="UniProtKB-SubCell"/>
</dbReference>
<comment type="similarity">
    <text evidence="2 10">Belongs to the ExbD/TolR family.</text>
</comment>
<keyword evidence="6 10" id="KW-0812">Transmembrane</keyword>
<dbReference type="Proteomes" id="UP000605201">
    <property type="component" value="Unassembled WGS sequence"/>
</dbReference>
<evidence type="ECO:0000313" key="13">
    <source>
        <dbReference type="Proteomes" id="UP000605201"/>
    </source>
</evidence>
<proteinExistence type="inferred from homology"/>
<dbReference type="PANTHER" id="PTHR30558:SF12">
    <property type="entry name" value="BIOPOLYMER TRANSPORT PROTEIN EXBD"/>
    <property type="match status" value="1"/>
</dbReference>
<comment type="subcellular location">
    <subcellularLocation>
        <location evidence="1">Cell inner membrane</location>
        <topology evidence="1">Single-pass type II membrane protein</topology>
    </subcellularLocation>
    <subcellularLocation>
        <location evidence="10">Cell membrane</location>
        <topology evidence="10">Single-pass type II membrane protein</topology>
    </subcellularLocation>
</comment>
<evidence type="ECO:0000256" key="3">
    <source>
        <dbReference type="ARBA" id="ARBA00022448"/>
    </source>
</evidence>
<dbReference type="Pfam" id="PF02472">
    <property type="entry name" value="ExbD"/>
    <property type="match status" value="1"/>
</dbReference>
<evidence type="ECO:0000256" key="8">
    <source>
        <dbReference type="ARBA" id="ARBA00022989"/>
    </source>
</evidence>
<protein>
    <submittedName>
        <fullName evidence="12">Protein TolR</fullName>
    </submittedName>
</protein>
<dbReference type="EMBL" id="JACNIG010000247">
    <property type="protein sequence ID" value="MBC8432790.1"/>
    <property type="molecule type" value="Genomic_DNA"/>
</dbReference>
<comment type="caution">
    <text evidence="12">The sequence shown here is derived from an EMBL/GenBank/DDBJ whole genome shotgun (WGS) entry which is preliminary data.</text>
</comment>
<feature type="transmembrane region" description="Helical" evidence="11">
    <location>
        <begin position="16"/>
        <end position="34"/>
    </location>
</feature>
<dbReference type="GO" id="GO:0015031">
    <property type="term" value="P:protein transport"/>
    <property type="evidence" value="ECO:0007669"/>
    <property type="project" value="UniProtKB-KW"/>
</dbReference>
<keyword evidence="3 10" id="KW-0813">Transport</keyword>
<dbReference type="InterPro" id="IPR014168">
    <property type="entry name" value="Tol-Pal_TolR"/>
</dbReference>